<evidence type="ECO:0000256" key="6">
    <source>
        <dbReference type="ARBA" id="ARBA00023277"/>
    </source>
</evidence>
<gene>
    <name evidence="7 11" type="primary">zwf</name>
    <name evidence="11" type="ORF">P7079_04120</name>
</gene>
<organism evidence="11 12">
    <name type="scientific">Arcanobacterium canis</name>
    <dbReference type="NCBI Taxonomy" id="999183"/>
    <lineage>
        <taxon>Bacteria</taxon>
        <taxon>Bacillati</taxon>
        <taxon>Actinomycetota</taxon>
        <taxon>Actinomycetes</taxon>
        <taxon>Actinomycetales</taxon>
        <taxon>Actinomycetaceae</taxon>
        <taxon>Arcanobacterium</taxon>
    </lineage>
</organism>
<dbReference type="EC" id="1.1.1.49" evidence="7"/>
<comment type="function">
    <text evidence="7">Catalyzes the oxidation of glucose 6-phosphate to 6-phosphogluconolactone.</text>
</comment>
<feature type="binding site" evidence="7">
    <location>
        <position position="248"/>
    </location>
    <ligand>
        <name>substrate</name>
    </ligand>
</feature>
<keyword evidence="12" id="KW-1185">Reference proteome</keyword>
<protein>
    <recommendedName>
        <fullName evidence="7">Glucose-6-phosphate 1-dehydrogenase</fullName>
        <shortName evidence="7">G6PD</shortName>
        <ecNumber evidence="7">1.1.1.49</ecNumber>
    </recommendedName>
</protein>
<evidence type="ECO:0000256" key="3">
    <source>
        <dbReference type="ARBA" id="ARBA00022526"/>
    </source>
</evidence>
<dbReference type="RefSeq" id="WP_278013605.1">
    <property type="nucleotide sequence ID" value="NZ_CP121208.1"/>
</dbReference>
<evidence type="ECO:0000256" key="8">
    <source>
        <dbReference type="SAM" id="MobiDB-lite"/>
    </source>
</evidence>
<comment type="pathway">
    <text evidence="1 7">Carbohydrate degradation; pentose phosphate pathway; D-ribulose 5-phosphate from D-glucose 6-phosphate (oxidative stage): step 1/3.</text>
</comment>
<comment type="similarity">
    <text evidence="2 7">Belongs to the glucose-6-phosphate dehydrogenase family.</text>
</comment>
<keyword evidence="4 7" id="KW-0521">NADP</keyword>
<sequence length="500" mass="56159">MPWDSRLERVAGPAGLVLFGLTGDLSKRKILPAIYDLAHRGLLPPSFTLIGVARPKKGIEDFSQMAEDAIRAGTNTGIDERVLSQLMSGFRQVIGDYTSPQTFAELAQELTRAEEERGTGGNYAFYLAIPPKLFPHVLEELKGAGLDKHENSGWRRVMIEKPFGHNLESSRELNDLVMSVFDDNEIFRIDHYLGKETVQNILALRFANELYEPLWNNAHVDHVEITMAEDIGIAGRGGYYDGVGAARDVIQNHLLQLLALTAMEEPTAFTPEALRLEKEKVLSATHFLGSVEESSIFAQYDAGWQGGDYVTSFISEDGIAGDSRTDTYAAFRLGINNRRWAGVPFYLRAGKRLGRRVTEIALTFRTPPFQFFTDEAVANANANTLVIRIQPEEGVTFKFGAKVPGSQTILRDVTMDFGYGHAFTEYTPEAYERLILDVLMGEEPLFPQQTELELSWALVDQATQYWETEQRKIPQYAPGSWGPREADEMLQRDGRAWRRP</sequence>
<dbReference type="InterPro" id="IPR001282">
    <property type="entry name" value="G6P_DH"/>
</dbReference>
<dbReference type="PANTHER" id="PTHR23429:SF0">
    <property type="entry name" value="GLUCOSE-6-PHOSPHATE 1-DEHYDROGENASE"/>
    <property type="match status" value="1"/>
</dbReference>
<dbReference type="Proteomes" id="UP001215216">
    <property type="component" value="Chromosome"/>
</dbReference>
<evidence type="ECO:0000313" key="11">
    <source>
        <dbReference type="EMBL" id="WFM84210.1"/>
    </source>
</evidence>
<proteinExistence type="inferred from homology"/>
<dbReference type="Pfam" id="PF02781">
    <property type="entry name" value="G6PD_C"/>
    <property type="match status" value="1"/>
</dbReference>
<dbReference type="NCBIfam" id="TIGR00871">
    <property type="entry name" value="zwf"/>
    <property type="match status" value="1"/>
</dbReference>
<evidence type="ECO:0000256" key="2">
    <source>
        <dbReference type="ARBA" id="ARBA00009975"/>
    </source>
</evidence>
<feature type="binding site" evidence="7">
    <location>
        <position position="195"/>
    </location>
    <ligand>
        <name>substrate</name>
    </ligand>
</feature>
<feature type="binding site" evidence="7">
    <location>
        <position position="351"/>
    </location>
    <ligand>
        <name>substrate</name>
    </ligand>
</feature>
<dbReference type="SUPFAM" id="SSF55347">
    <property type="entry name" value="Glyceraldehyde-3-phosphate dehydrogenase-like, C-terminal domain"/>
    <property type="match status" value="1"/>
</dbReference>
<feature type="region of interest" description="Disordered" evidence="8">
    <location>
        <begin position="476"/>
        <end position="500"/>
    </location>
</feature>
<reference evidence="11 12" key="1">
    <citation type="submission" date="2023-03" db="EMBL/GenBank/DDBJ databases">
        <title>Complete genome of Arcanobacterium canis strain DSM 25104 isolated in 2010 from a canine otitis externa in Germany.</title>
        <authorList>
            <person name="Borowiak M."/>
            <person name="Kreitlow A."/>
            <person name="Malorny B."/>
            <person name="Laemmler C."/>
            <person name="Prenger-Berninghoff E."/>
            <person name="Ploetz M."/>
            <person name="Abdulmawjood A."/>
        </authorList>
    </citation>
    <scope>NUCLEOTIDE SEQUENCE [LARGE SCALE GENOMIC DNA]</scope>
    <source>
        <strain evidence="11 12">DSM 25104</strain>
    </source>
</reference>
<feature type="binding site" evidence="7">
    <location>
        <position position="54"/>
    </location>
    <ligand>
        <name>NADP(+)</name>
        <dbReference type="ChEBI" id="CHEBI:58349"/>
    </ligand>
</feature>
<feature type="active site" description="Proton acceptor" evidence="7">
    <location>
        <position position="253"/>
    </location>
</feature>
<feature type="binding site" evidence="7">
    <location>
        <position position="229"/>
    </location>
    <ligand>
        <name>substrate</name>
    </ligand>
</feature>
<dbReference type="InterPro" id="IPR036291">
    <property type="entry name" value="NAD(P)-bd_dom_sf"/>
</dbReference>
<dbReference type="EMBL" id="CP121208">
    <property type="protein sequence ID" value="WFM84210.1"/>
    <property type="molecule type" value="Genomic_DNA"/>
</dbReference>
<dbReference type="HAMAP" id="MF_00966">
    <property type="entry name" value="G6PD"/>
    <property type="match status" value="1"/>
</dbReference>
<evidence type="ECO:0000313" key="12">
    <source>
        <dbReference type="Proteomes" id="UP001215216"/>
    </source>
</evidence>
<dbReference type="Gene3D" id="3.30.360.10">
    <property type="entry name" value="Dihydrodipicolinate Reductase, domain 2"/>
    <property type="match status" value="1"/>
</dbReference>
<feature type="binding site" evidence="7">
    <location>
        <position position="191"/>
    </location>
    <ligand>
        <name>substrate</name>
    </ligand>
</feature>
<feature type="domain" description="Glucose-6-phosphate dehydrogenase C-terminal" evidence="10">
    <location>
        <begin position="202"/>
        <end position="498"/>
    </location>
</feature>
<dbReference type="InterPro" id="IPR022674">
    <property type="entry name" value="G6P_DH_NAD-bd"/>
</dbReference>
<evidence type="ECO:0000256" key="5">
    <source>
        <dbReference type="ARBA" id="ARBA00023002"/>
    </source>
</evidence>
<feature type="compositionally biased region" description="Basic and acidic residues" evidence="8">
    <location>
        <begin position="484"/>
        <end position="500"/>
    </location>
</feature>
<evidence type="ECO:0000256" key="7">
    <source>
        <dbReference type="HAMAP-Rule" id="MF_00966"/>
    </source>
</evidence>
<evidence type="ECO:0000256" key="4">
    <source>
        <dbReference type="ARBA" id="ARBA00022857"/>
    </source>
</evidence>
<dbReference type="PIRSF" id="PIRSF000110">
    <property type="entry name" value="G6PD"/>
    <property type="match status" value="1"/>
</dbReference>
<keyword evidence="6 7" id="KW-0119">Carbohydrate metabolism</keyword>
<name>A0ABY8G1N0_9ACTO</name>
<evidence type="ECO:0000259" key="10">
    <source>
        <dbReference type="Pfam" id="PF02781"/>
    </source>
</evidence>
<keyword evidence="5 7" id="KW-0560">Oxidoreductase</keyword>
<dbReference type="SUPFAM" id="SSF51735">
    <property type="entry name" value="NAD(P)-binding Rossmann-fold domains"/>
    <property type="match status" value="1"/>
</dbReference>
<comment type="caution">
    <text evidence="7">Lacks conserved residue(s) required for the propagation of feature annotation.</text>
</comment>
<dbReference type="Gene3D" id="3.40.50.720">
    <property type="entry name" value="NAD(P)-binding Rossmann-like Domain"/>
    <property type="match status" value="1"/>
</dbReference>
<evidence type="ECO:0000259" key="9">
    <source>
        <dbReference type="Pfam" id="PF00479"/>
    </source>
</evidence>
<evidence type="ECO:0000256" key="1">
    <source>
        <dbReference type="ARBA" id="ARBA00004937"/>
    </source>
</evidence>
<accession>A0ABY8G1N0</accession>
<feature type="binding site" evidence="7">
    <location>
        <position position="161"/>
    </location>
    <ligand>
        <name>NADP(+)</name>
        <dbReference type="ChEBI" id="CHEBI:58349"/>
    </ligand>
</feature>
<comment type="catalytic activity">
    <reaction evidence="7">
        <text>D-glucose 6-phosphate + NADP(+) = 6-phospho-D-glucono-1,5-lactone + NADPH + H(+)</text>
        <dbReference type="Rhea" id="RHEA:15841"/>
        <dbReference type="ChEBI" id="CHEBI:15378"/>
        <dbReference type="ChEBI" id="CHEBI:57783"/>
        <dbReference type="ChEBI" id="CHEBI:57955"/>
        <dbReference type="ChEBI" id="CHEBI:58349"/>
        <dbReference type="ChEBI" id="CHEBI:61548"/>
        <dbReference type="EC" id="1.1.1.49"/>
    </reaction>
</comment>
<dbReference type="PROSITE" id="PS00069">
    <property type="entry name" value="G6P_DEHYDROGENASE"/>
    <property type="match status" value="1"/>
</dbReference>
<dbReference type="PRINTS" id="PR00079">
    <property type="entry name" value="G6PDHDRGNASE"/>
</dbReference>
<dbReference type="InterPro" id="IPR022675">
    <property type="entry name" value="G6P_DH_C"/>
</dbReference>
<dbReference type="PANTHER" id="PTHR23429">
    <property type="entry name" value="GLUCOSE-6-PHOSPHATE 1-DEHYDROGENASE G6PD"/>
    <property type="match status" value="1"/>
</dbReference>
<keyword evidence="3 7" id="KW-0313">Glucose metabolism</keyword>
<dbReference type="Pfam" id="PF00479">
    <property type="entry name" value="G6PD_N"/>
    <property type="match status" value="1"/>
</dbReference>
<dbReference type="InterPro" id="IPR019796">
    <property type="entry name" value="G6P_DH_AS"/>
</dbReference>
<feature type="domain" description="Glucose-6-phosphate dehydrogenase NAD-binding" evidence="9">
    <location>
        <begin position="17"/>
        <end position="200"/>
    </location>
</feature>